<keyword evidence="1" id="KW-0812">Transmembrane</keyword>
<evidence type="ECO:0000256" key="1">
    <source>
        <dbReference type="SAM" id="Phobius"/>
    </source>
</evidence>
<organism evidence="2 3">
    <name type="scientific">Candidatus Nomurabacteria bacterium RIFCSPLOWO2_01_FULL_36_16</name>
    <dbReference type="NCBI Taxonomy" id="1801767"/>
    <lineage>
        <taxon>Bacteria</taxon>
        <taxon>Candidatus Nomuraibacteriota</taxon>
    </lineage>
</organism>
<dbReference type="EMBL" id="MFUR01000013">
    <property type="protein sequence ID" value="OGI86647.1"/>
    <property type="molecule type" value="Genomic_DNA"/>
</dbReference>
<feature type="transmembrane region" description="Helical" evidence="1">
    <location>
        <begin position="47"/>
        <end position="66"/>
    </location>
</feature>
<name>A0A1F6WXM2_9BACT</name>
<keyword evidence="1" id="KW-1133">Transmembrane helix</keyword>
<keyword evidence="1" id="KW-0472">Membrane</keyword>
<proteinExistence type="predicted"/>
<comment type="caution">
    <text evidence="2">The sequence shown here is derived from an EMBL/GenBank/DDBJ whole genome shotgun (WGS) entry which is preliminary data.</text>
</comment>
<accession>A0A1F6WXM2</accession>
<dbReference type="Proteomes" id="UP000177001">
    <property type="component" value="Unassembled WGS sequence"/>
</dbReference>
<evidence type="ECO:0000313" key="2">
    <source>
        <dbReference type="EMBL" id="OGI86647.1"/>
    </source>
</evidence>
<evidence type="ECO:0000313" key="3">
    <source>
        <dbReference type="Proteomes" id="UP000177001"/>
    </source>
</evidence>
<dbReference type="AlphaFoldDB" id="A0A1F6WXM2"/>
<protein>
    <submittedName>
        <fullName evidence="2">Uncharacterized protein</fullName>
    </submittedName>
</protein>
<gene>
    <name evidence="2" type="ORF">A3A91_02960</name>
</gene>
<feature type="transmembrane region" description="Helical" evidence="1">
    <location>
        <begin position="7"/>
        <end position="27"/>
    </location>
</feature>
<reference evidence="2 3" key="1">
    <citation type="journal article" date="2016" name="Nat. Commun.">
        <title>Thousands of microbial genomes shed light on interconnected biogeochemical processes in an aquifer system.</title>
        <authorList>
            <person name="Anantharaman K."/>
            <person name="Brown C.T."/>
            <person name="Hug L.A."/>
            <person name="Sharon I."/>
            <person name="Castelle C.J."/>
            <person name="Probst A.J."/>
            <person name="Thomas B.C."/>
            <person name="Singh A."/>
            <person name="Wilkins M.J."/>
            <person name="Karaoz U."/>
            <person name="Brodie E.L."/>
            <person name="Williams K.H."/>
            <person name="Hubbard S.S."/>
            <person name="Banfield J.F."/>
        </authorList>
    </citation>
    <scope>NUCLEOTIDE SEQUENCE [LARGE SCALE GENOMIC DNA]</scope>
</reference>
<sequence>MKRYTKILLVIAEIGVVVWAVHGMFLRHNSIGRACDNILSLGGNCEYSLTLTFIYFFSAVLILYLLRKYEN</sequence>